<dbReference type="AlphaFoldDB" id="A0A1H5PP05"/>
<evidence type="ECO:0000313" key="3">
    <source>
        <dbReference type="Proteomes" id="UP000181980"/>
    </source>
</evidence>
<dbReference type="STRING" id="561176.SAMN04488561_4798"/>
<keyword evidence="3" id="KW-1185">Reference proteome</keyword>
<dbReference type="Proteomes" id="UP000181980">
    <property type="component" value="Unassembled WGS sequence"/>
</dbReference>
<feature type="transmembrane region" description="Helical" evidence="1">
    <location>
        <begin position="37"/>
        <end position="55"/>
    </location>
</feature>
<proteinExistence type="predicted"/>
<dbReference type="RefSeq" id="WP_069109616.1">
    <property type="nucleotide sequence ID" value="NZ_FNUC01000004.1"/>
</dbReference>
<name>A0A1H5PP05_9ACTN</name>
<dbReference type="Pfam" id="PF11255">
    <property type="entry name" value="DUF3054"/>
    <property type="match status" value="1"/>
</dbReference>
<keyword evidence="1" id="KW-1133">Transmembrane helix</keyword>
<sequence length="132" mass="13826">MRTGPALAVDAVLVLVFVLIGRRTHDDPLSLSGLATTAWPFLAGLAVGWAVTLWWRRRGDAGPTTWPASLGAGVVVWVATVAVGMLLRAASDQGTAPSFVVVATLVLGVFLVGWRVVARQFRRDASSSSSAA</sequence>
<keyword evidence="1" id="KW-0812">Transmembrane</keyword>
<organism evidence="2 3">
    <name type="scientific">Jiangella alba</name>
    <dbReference type="NCBI Taxonomy" id="561176"/>
    <lineage>
        <taxon>Bacteria</taxon>
        <taxon>Bacillati</taxon>
        <taxon>Actinomycetota</taxon>
        <taxon>Actinomycetes</taxon>
        <taxon>Jiangellales</taxon>
        <taxon>Jiangellaceae</taxon>
        <taxon>Jiangella</taxon>
    </lineage>
</organism>
<feature type="transmembrane region" description="Helical" evidence="1">
    <location>
        <begin position="7"/>
        <end position="25"/>
    </location>
</feature>
<gene>
    <name evidence="2" type="ORF">SAMN04488561_4798</name>
</gene>
<evidence type="ECO:0000256" key="1">
    <source>
        <dbReference type="SAM" id="Phobius"/>
    </source>
</evidence>
<dbReference type="OrthoDB" id="3698172at2"/>
<accession>A0A1H5PP05</accession>
<feature type="transmembrane region" description="Helical" evidence="1">
    <location>
        <begin position="99"/>
        <end position="118"/>
    </location>
</feature>
<evidence type="ECO:0000313" key="2">
    <source>
        <dbReference type="EMBL" id="SEF14968.1"/>
    </source>
</evidence>
<dbReference type="InterPro" id="IPR021414">
    <property type="entry name" value="DUF3054"/>
</dbReference>
<keyword evidence="1" id="KW-0472">Membrane</keyword>
<reference evidence="3" key="1">
    <citation type="submission" date="2016-10" db="EMBL/GenBank/DDBJ databases">
        <authorList>
            <person name="Varghese N."/>
            <person name="Submissions S."/>
        </authorList>
    </citation>
    <scope>NUCLEOTIDE SEQUENCE [LARGE SCALE GENOMIC DNA]</scope>
    <source>
        <strain evidence="3">DSM 45237</strain>
    </source>
</reference>
<feature type="transmembrane region" description="Helical" evidence="1">
    <location>
        <begin position="67"/>
        <end position="87"/>
    </location>
</feature>
<dbReference type="EMBL" id="FNUC01000004">
    <property type="protein sequence ID" value="SEF14968.1"/>
    <property type="molecule type" value="Genomic_DNA"/>
</dbReference>
<evidence type="ECO:0008006" key="4">
    <source>
        <dbReference type="Google" id="ProtNLM"/>
    </source>
</evidence>
<protein>
    <recommendedName>
        <fullName evidence="4">DUF3054 domain-containing protein</fullName>
    </recommendedName>
</protein>